<proteinExistence type="predicted"/>
<keyword evidence="2" id="KW-1185">Reference proteome</keyword>
<gene>
    <name evidence="1" type="ORF">BDN72DRAFT_207076</name>
</gene>
<name>A0ACD3AHS8_9AGAR</name>
<accession>A0ACD3AHS8</accession>
<sequence length="1265" mass="142761">MASFTVNTQVERDIKDGYEQSRSIRDVSKFEKTYDRAVAFGTSLPDSGPFAFVNTFYEQNQETIVAAATGLASLTVDGKSIENAISGFAETARVMIKGLDALAQVHPAIGVAVLAFKLVVTFDMTRRENNKKVLALKVEMQDMMSVLFELRHVRDPMEEGPDGAQLGARIQTLMEKIAKDIKDAGSACDAYMKKSFLAKTLKSKIYEGRLAEYGATFESNKTEIQRSLSMHTARGVDAANEKLDAQGLKIDSMEGKIDQVLQIFRKLDTPREKEVQKFLEENGGPKACVEKDELLAKLVTKSGETLSAVSGSILRRGGDDMGNARKALSKELQEDVDEMFKKNIVVFERKLDMQFAQLEDTIHQSSMYIITALRSGAHEKIMDHDLQTIWKEMGWKGSVKARHFVLALHDYYSDRSSRTGLESNVFPDTPVVASPPGSPTAQIALPAPSVDDKWTLAYVNVSHVQPIVEAVDDDGTGFVSIKEVNTFVTSRPPNWTLLQWLAYWAAGWHASVSSYKNKIYLQVQKVVRLLEHVLPVNRRLVDEYLASHPFIRLEHVLRSTKSFEPARHDPELNKLIDAFDRKEEERLTRNLTSVAYEVDTVETLGLVTGPGRIERYLFPLIYILLERDLRIIMLSCKSVLREDELFVGLGSLESIFGAVDERVDTIAGIFKQLHVDISSRLSIFAFGMFQIYYDKLYSGDDVEIARAENSYIKWSDDSSEADEEENLQGEIDSIPVEELKLGQADLTVLEESFMDPPSPYFADIPDEPTPLGHWAGHLWIIRPNGSAVSYLGLTEMRVETFSDGKIVGVGQTYSGVFKLDGTLNEHNDIKFHMRFEDGYTLLCEGKFNPDRQKLETSWALESEGHESDSDSDSDSASDQGEGNESHDEQETTKPVEETAAVETPPNVQSALFSRTPSHLARFRYYLSDFDKNPARARWTFARDAILHEVRVKRWSWDYLKSHIKETKRFIALSIRSRIDFWNITPNNKLNQEEINEITALRRYLDVRVARICMGLAIFHINRMMVYHAGYQCDFCHRELYETRMLCLVCLEKNYSDNIDLCKTDMTESVTRDKFIHDPSHTMVKYEHLSHDFEAAWSIPESRAIAARAKTALRATEEATHSKDEEVEGEVALTSHDAARSSKSARSIFCVCCSKPVTVPCWVCRDCTPDTFVCLECEEKKVAPPEDSTHELTDTLIRIGSSDPDPQTDADQFLLESRLAALETKVEERLTQLETKVQERFSVLESLLRQVLSQGGATSTPQITEA</sequence>
<organism evidence="1 2">
    <name type="scientific">Pluteus cervinus</name>
    <dbReference type="NCBI Taxonomy" id="181527"/>
    <lineage>
        <taxon>Eukaryota</taxon>
        <taxon>Fungi</taxon>
        <taxon>Dikarya</taxon>
        <taxon>Basidiomycota</taxon>
        <taxon>Agaricomycotina</taxon>
        <taxon>Agaricomycetes</taxon>
        <taxon>Agaricomycetidae</taxon>
        <taxon>Agaricales</taxon>
        <taxon>Pluteineae</taxon>
        <taxon>Pluteaceae</taxon>
        <taxon>Pluteus</taxon>
    </lineage>
</organism>
<reference evidence="1 2" key="1">
    <citation type="journal article" date="2019" name="Nat. Ecol. Evol.">
        <title>Megaphylogeny resolves global patterns of mushroom evolution.</title>
        <authorList>
            <person name="Varga T."/>
            <person name="Krizsan K."/>
            <person name="Foldi C."/>
            <person name="Dima B."/>
            <person name="Sanchez-Garcia M."/>
            <person name="Sanchez-Ramirez S."/>
            <person name="Szollosi G.J."/>
            <person name="Szarkandi J.G."/>
            <person name="Papp V."/>
            <person name="Albert L."/>
            <person name="Andreopoulos W."/>
            <person name="Angelini C."/>
            <person name="Antonin V."/>
            <person name="Barry K.W."/>
            <person name="Bougher N.L."/>
            <person name="Buchanan P."/>
            <person name="Buyck B."/>
            <person name="Bense V."/>
            <person name="Catcheside P."/>
            <person name="Chovatia M."/>
            <person name="Cooper J."/>
            <person name="Damon W."/>
            <person name="Desjardin D."/>
            <person name="Finy P."/>
            <person name="Geml J."/>
            <person name="Haridas S."/>
            <person name="Hughes K."/>
            <person name="Justo A."/>
            <person name="Karasinski D."/>
            <person name="Kautmanova I."/>
            <person name="Kiss B."/>
            <person name="Kocsube S."/>
            <person name="Kotiranta H."/>
            <person name="LaButti K.M."/>
            <person name="Lechner B.E."/>
            <person name="Liimatainen K."/>
            <person name="Lipzen A."/>
            <person name="Lukacs Z."/>
            <person name="Mihaltcheva S."/>
            <person name="Morgado L.N."/>
            <person name="Niskanen T."/>
            <person name="Noordeloos M.E."/>
            <person name="Ohm R.A."/>
            <person name="Ortiz-Santana B."/>
            <person name="Ovrebo C."/>
            <person name="Racz N."/>
            <person name="Riley R."/>
            <person name="Savchenko A."/>
            <person name="Shiryaev A."/>
            <person name="Soop K."/>
            <person name="Spirin V."/>
            <person name="Szebenyi C."/>
            <person name="Tomsovsky M."/>
            <person name="Tulloss R.E."/>
            <person name="Uehling J."/>
            <person name="Grigoriev I.V."/>
            <person name="Vagvolgyi C."/>
            <person name="Papp T."/>
            <person name="Martin F.M."/>
            <person name="Miettinen O."/>
            <person name="Hibbett D.S."/>
            <person name="Nagy L.G."/>
        </authorList>
    </citation>
    <scope>NUCLEOTIDE SEQUENCE [LARGE SCALE GENOMIC DNA]</scope>
    <source>
        <strain evidence="1 2">NL-1719</strain>
    </source>
</reference>
<evidence type="ECO:0000313" key="1">
    <source>
        <dbReference type="EMBL" id="TFK65241.1"/>
    </source>
</evidence>
<dbReference type="Proteomes" id="UP000308600">
    <property type="component" value="Unassembled WGS sequence"/>
</dbReference>
<dbReference type="EMBL" id="ML208443">
    <property type="protein sequence ID" value="TFK65241.1"/>
    <property type="molecule type" value="Genomic_DNA"/>
</dbReference>
<protein>
    <submittedName>
        <fullName evidence="1">Uncharacterized protein</fullName>
    </submittedName>
</protein>
<evidence type="ECO:0000313" key="2">
    <source>
        <dbReference type="Proteomes" id="UP000308600"/>
    </source>
</evidence>